<evidence type="ECO:0000313" key="4">
    <source>
        <dbReference type="Proteomes" id="UP000313948"/>
    </source>
</evidence>
<feature type="domain" description="DUF222" evidence="2">
    <location>
        <begin position="42"/>
        <end position="355"/>
    </location>
</feature>
<dbReference type="RefSeq" id="WP_139947414.1">
    <property type="nucleotide sequence ID" value="NZ_CP040899.1"/>
</dbReference>
<proteinExistence type="predicted"/>
<accession>A0ABX5VK77</accession>
<feature type="compositionally biased region" description="Polar residues" evidence="1">
    <location>
        <begin position="412"/>
        <end position="421"/>
    </location>
</feature>
<keyword evidence="4" id="KW-1185">Reference proteome</keyword>
<dbReference type="InterPro" id="IPR003870">
    <property type="entry name" value="DUF222"/>
</dbReference>
<dbReference type="Proteomes" id="UP000313948">
    <property type="component" value="Chromosome"/>
</dbReference>
<feature type="region of interest" description="Disordered" evidence="1">
    <location>
        <begin position="282"/>
        <end position="303"/>
    </location>
</feature>
<dbReference type="Pfam" id="PF02720">
    <property type="entry name" value="DUF222"/>
    <property type="match status" value="1"/>
</dbReference>
<evidence type="ECO:0000256" key="1">
    <source>
        <dbReference type="SAM" id="MobiDB-lite"/>
    </source>
</evidence>
<organism evidence="3 4">
    <name type="scientific">Georgenia wutianyii</name>
    <dbReference type="NCBI Taxonomy" id="2585135"/>
    <lineage>
        <taxon>Bacteria</taxon>
        <taxon>Bacillati</taxon>
        <taxon>Actinomycetota</taxon>
        <taxon>Actinomycetes</taxon>
        <taxon>Micrococcales</taxon>
        <taxon>Bogoriellaceae</taxon>
        <taxon>Georgenia</taxon>
    </lineage>
</organism>
<gene>
    <name evidence="3" type="ORF">FE251_00765</name>
</gene>
<feature type="compositionally biased region" description="Basic and acidic residues" evidence="1">
    <location>
        <begin position="504"/>
        <end position="527"/>
    </location>
</feature>
<feature type="compositionally biased region" description="Low complexity" evidence="1">
    <location>
        <begin position="387"/>
        <end position="409"/>
    </location>
</feature>
<feature type="region of interest" description="Disordered" evidence="1">
    <location>
        <begin position="461"/>
        <end position="527"/>
    </location>
</feature>
<sequence>MVTTTPLGPRPLADQVGVSVAALRAGAPGEGAGGWTGEEREAVVAELDAAIRDLTVYRGQVLLAHRQDGRWGTVTDRHFADYRSRSTGIGRGAAVGDLQLAEGLEAMPAVAGAVESGDLTLEHARTLTRLQRGASPAVRGALTEGGLDGLLERAARERLSAPDLGRAAKAWAATVDAAAAQAEFESVRRRRTLTLRRQAGGVAGEFFLDPVAGEELRIALEAVAGRPAAAEERTREQRMADALTTMAGRVLQVGADRAGAQVRPHLALLVSEQTWVGIRRRRRATHPTGPTTPWPDVPAGQLEDGTPVPVGELERLMCDCETTRAVMSAAGVPLDVGRTQRHHTKELRRAVLTRDRHCQWPACTSGRRGARSTTSRGGPAGAPPPSSTASRCAPTTTTACTRRTPSSPRWPTASTSTTAPERTSAPPGAATEVCSPRTPKPPGRPSRPCVRVILDPAELNRPAGEGTAASAPGEGGIPAPPRGPLVAEPHHHWSAPGHRRRSPDRRGVLESPARRSSLEAPDRRSSR</sequence>
<dbReference type="EMBL" id="CP040899">
    <property type="protein sequence ID" value="QDB78071.1"/>
    <property type="molecule type" value="Genomic_DNA"/>
</dbReference>
<feature type="compositionally biased region" description="Low complexity" evidence="1">
    <location>
        <begin position="364"/>
        <end position="377"/>
    </location>
</feature>
<feature type="region of interest" description="Disordered" evidence="1">
    <location>
        <begin position="361"/>
        <end position="449"/>
    </location>
</feature>
<evidence type="ECO:0000313" key="3">
    <source>
        <dbReference type="EMBL" id="QDB78071.1"/>
    </source>
</evidence>
<reference evidence="3 4" key="1">
    <citation type="submission" date="2019-05" db="EMBL/GenBank/DDBJ databases">
        <title>Georgenia *** sp. nov., and Georgenia *** sp. nov., isolated from the intestinal contents of plateau pika (Ochotona curzoniae) in the Qinghai-Tibet plateau of China.</title>
        <authorList>
            <person name="Tian Z."/>
        </authorList>
    </citation>
    <scope>NUCLEOTIDE SEQUENCE [LARGE SCALE GENOMIC DNA]</scope>
    <source>
        <strain evidence="3 4">Z294</strain>
    </source>
</reference>
<protein>
    <submittedName>
        <fullName evidence="3">DUF222 domain-containing protein</fullName>
    </submittedName>
</protein>
<name>A0ABX5VK77_9MICO</name>
<evidence type="ECO:0000259" key="2">
    <source>
        <dbReference type="Pfam" id="PF02720"/>
    </source>
</evidence>